<sequence>MSQEEKNFETIAVRQQTQRSHNREHSVPIYATSSFTFEDADHANALFSDEVEGNIYSRYSNPNNDEFIDKLVSLEGAEAGIATSSGMAAMFLSIASFVSQGDHIVASRSLFGSTHQILTQLLPKWGVSHTYVDIHDLEGFDKAVQPNTKMIFIETPSNPALDIIDIEALAKIANKHGVLLNVDNCFATPYLQNPIKLGAHIVTHSATKFIDGQGRVLAGAILGQKETLEKVKFMSRHTGPALSPFHGWILSKSLETLSVRMDRHCESAHTVAKALEEMEEVELVKYPFLPSHPHYELAKKQMRLGGALVSFEVKGGVEAGKKFWNSLKMISKSSNLGDTRTIATHPASTTHSKLSEEERLAVGITPGLIRISVGLEHVDDIIADIKQALKA</sequence>
<comment type="catalytic activity">
    <reaction evidence="3">
        <text>O-succinyl-L-homoserine + hydrogen sulfide = L-homocysteine + succinate</text>
        <dbReference type="Rhea" id="RHEA:27826"/>
        <dbReference type="ChEBI" id="CHEBI:29919"/>
        <dbReference type="ChEBI" id="CHEBI:30031"/>
        <dbReference type="ChEBI" id="CHEBI:57661"/>
        <dbReference type="ChEBI" id="CHEBI:58199"/>
    </reaction>
</comment>
<comment type="subunit">
    <text evidence="3">Homotetramer.</text>
</comment>
<dbReference type="UniPathway" id="UPA00051">
    <property type="reaction ID" value="UER00449"/>
</dbReference>
<dbReference type="SUPFAM" id="SSF53383">
    <property type="entry name" value="PLP-dependent transferases"/>
    <property type="match status" value="1"/>
</dbReference>
<dbReference type="PANTHER" id="PTHR11808">
    <property type="entry name" value="TRANS-SULFURATION ENZYME FAMILY MEMBER"/>
    <property type="match status" value="1"/>
</dbReference>
<keyword evidence="3 7" id="KW-0808">Transferase</keyword>
<dbReference type="EMBL" id="JABAIL010000002">
    <property type="protein sequence ID" value="NLR90957.1"/>
    <property type="molecule type" value="Genomic_DNA"/>
</dbReference>
<gene>
    <name evidence="3" type="primary">metZ</name>
    <name evidence="7" type="ORF">HGP29_07050</name>
</gene>
<accession>A0A7X8SIV8</accession>
<evidence type="ECO:0000256" key="5">
    <source>
        <dbReference type="RuleBase" id="RU362118"/>
    </source>
</evidence>
<feature type="region of interest" description="Disordered" evidence="6">
    <location>
        <begin position="1"/>
        <end position="24"/>
    </location>
</feature>
<dbReference type="AlphaFoldDB" id="A0A7X8SIV8"/>
<dbReference type="GO" id="GO:0005737">
    <property type="term" value="C:cytoplasm"/>
    <property type="evidence" value="ECO:0007669"/>
    <property type="project" value="TreeGrafter"/>
</dbReference>
<dbReference type="InterPro" id="IPR015424">
    <property type="entry name" value="PyrdxlP-dep_Trfase"/>
</dbReference>
<keyword evidence="2 3" id="KW-0663">Pyridoxal phosphate</keyword>
<keyword evidence="3" id="KW-0486">Methionine biosynthesis</keyword>
<evidence type="ECO:0000313" key="8">
    <source>
        <dbReference type="Proteomes" id="UP000585050"/>
    </source>
</evidence>
<comment type="cofactor">
    <cofactor evidence="1 3 5">
        <name>pyridoxal 5'-phosphate</name>
        <dbReference type="ChEBI" id="CHEBI:597326"/>
    </cofactor>
</comment>
<dbReference type="RefSeq" id="WP_168881664.1">
    <property type="nucleotide sequence ID" value="NZ_JABAIL010000002.1"/>
</dbReference>
<dbReference type="PANTHER" id="PTHR11808:SF80">
    <property type="entry name" value="CYSTATHIONINE GAMMA-LYASE"/>
    <property type="match status" value="1"/>
</dbReference>
<dbReference type="GO" id="GO:0030170">
    <property type="term" value="F:pyridoxal phosphate binding"/>
    <property type="evidence" value="ECO:0007669"/>
    <property type="project" value="UniProtKB-UniRule"/>
</dbReference>
<dbReference type="Proteomes" id="UP000585050">
    <property type="component" value="Unassembled WGS sequence"/>
</dbReference>
<organism evidence="7 8">
    <name type="scientific">Flammeovirga agarivorans</name>
    <dbReference type="NCBI Taxonomy" id="2726742"/>
    <lineage>
        <taxon>Bacteria</taxon>
        <taxon>Pseudomonadati</taxon>
        <taxon>Bacteroidota</taxon>
        <taxon>Cytophagia</taxon>
        <taxon>Cytophagales</taxon>
        <taxon>Flammeovirgaceae</taxon>
        <taxon>Flammeovirga</taxon>
    </lineage>
</organism>
<dbReference type="GO" id="GO:0071266">
    <property type="term" value="P:'de novo' L-methionine biosynthetic process"/>
    <property type="evidence" value="ECO:0007669"/>
    <property type="project" value="UniProtKB-UniRule"/>
</dbReference>
<dbReference type="FunFam" id="3.40.640.10:FF:000046">
    <property type="entry name" value="Cystathionine gamma-lyase"/>
    <property type="match status" value="1"/>
</dbReference>
<comment type="pathway">
    <text evidence="3">Amino-acid biosynthesis; L-methionine biosynthesis via de novo pathway; L-homocysteine from O-succinyl-L-homoserine: step 1/1.</text>
</comment>
<dbReference type="HAMAP" id="MF_02056">
    <property type="entry name" value="MetZ"/>
    <property type="match status" value="1"/>
</dbReference>
<comment type="similarity">
    <text evidence="3">Belongs to the trans-sulfuration enzymes family. MetZ subfamily.</text>
</comment>
<protein>
    <recommendedName>
        <fullName evidence="3">O-succinylhomoserine sulfhydrylase</fullName>
        <shortName evidence="3">OSH sulfhydrylase</shortName>
        <shortName evidence="3">OSHS sulfhydrylase</shortName>
        <ecNumber evidence="3">2.5.1.-</ecNumber>
    </recommendedName>
</protein>
<evidence type="ECO:0000313" key="7">
    <source>
        <dbReference type="EMBL" id="NLR90957.1"/>
    </source>
</evidence>
<dbReference type="InterPro" id="IPR015422">
    <property type="entry name" value="PyrdxlP-dep_Trfase_small"/>
</dbReference>
<dbReference type="InterPro" id="IPR006234">
    <property type="entry name" value="O-succ-hSer_sulfhydrylase"/>
</dbReference>
<evidence type="ECO:0000256" key="1">
    <source>
        <dbReference type="ARBA" id="ARBA00001933"/>
    </source>
</evidence>
<dbReference type="PIRSF" id="PIRSF001434">
    <property type="entry name" value="CGS"/>
    <property type="match status" value="1"/>
</dbReference>
<dbReference type="FunFam" id="3.90.1150.10:FF:000033">
    <property type="entry name" value="Cystathionine gamma-synthase"/>
    <property type="match status" value="1"/>
</dbReference>
<evidence type="ECO:0000256" key="4">
    <source>
        <dbReference type="PIRSR" id="PIRSR001434-2"/>
    </source>
</evidence>
<keyword evidence="3" id="KW-0028">Amino-acid biosynthesis</keyword>
<comment type="function">
    <text evidence="3">Catalyzes the formation of L-homocysteine from O-succinyl-L-homoserine (OSHS) and hydrogen sulfide.</text>
</comment>
<feature type="modified residue" description="N6-(pyridoxal phosphate)lysine" evidence="3 4">
    <location>
        <position position="208"/>
    </location>
</feature>
<dbReference type="EC" id="2.5.1.-" evidence="3"/>
<dbReference type="GO" id="GO:0016765">
    <property type="term" value="F:transferase activity, transferring alkyl or aryl (other than methyl) groups"/>
    <property type="evidence" value="ECO:0007669"/>
    <property type="project" value="UniProtKB-UniRule"/>
</dbReference>
<keyword evidence="8" id="KW-1185">Reference proteome</keyword>
<dbReference type="GO" id="GO:0016846">
    <property type="term" value="F:carbon-sulfur lyase activity"/>
    <property type="evidence" value="ECO:0007669"/>
    <property type="project" value="TreeGrafter"/>
</dbReference>
<proteinExistence type="inferred from homology"/>
<dbReference type="Gene3D" id="3.40.640.10">
    <property type="entry name" value="Type I PLP-dependent aspartate aminotransferase-like (Major domain)"/>
    <property type="match status" value="1"/>
</dbReference>
<dbReference type="InterPro" id="IPR015421">
    <property type="entry name" value="PyrdxlP-dep_Trfase_major"/>
</dbReference>
<dbReference type="InterPro" id="IPR000277">
    <property type="entry name" value="Cys/Met-Metab_PyrdxlP-dep_enz"/>
</dbReference>
<evidence type="ECO:0000256" key="3">
    <source>
        <dbReference type="HAMAP-Rule" id="MF_02056"/>
    </source>
</evidence>
<dbReference type="CDD" id="cd00614">
    <property type="entry name" value="CGS_like"/>
    <property type="match status" value="1"/>
</dbReference>
<keyword evidence="7" id="KW-0032">Aminotransferase</keyword>
<dbReference type="GO" id="GO:0008483">
    <property type="term" value="F:transaminase activity"/>
    <property type="evidence" value="ECO:0007669"/>
    <property type="project" value="UniProtKB-KW"/>
</dbReference>
<dbReference type="GO" id="GO:0019346">
    <property type="term" value="P:transsulfuration"/>
    <property type="evidence" value="ECO:0007669"/>
    <property type="project" value="InterPro"/>
</dbReference>
<dbReference type="Pfam" id="PF01053">
    <property type="entry name" value="Cys_Met_Meta_PP"/>
    <property type="match status" value="1"/>
</dbReference>
<reference evidence="7 8" key="1">
    <citation type="submission" date="2020-04" db="EMBL/GenBank/DDBJ databases">
        <title>Flammeovirga sp. SR4, a novel species isolated from seawater.</title>
        <authorList>
            <person name="Wang X."/>
        </authorList>
    </citation>
    <scope>NUCLEOTIDE SEQUENCE [LARGE SCALE GENOMIC DNA]</scope>
    <source>
        <strain evidence="7 8">SR4</strain>
    </source>
</reference>
<dbReference type="GO" id="GO:0071268">
    <property type="term" value="P:homocysteine biosynthetic process"/>
    <property type="evidence" value="ECO:0007669"/>
    <property type="project" value="InterPro"/>
</dbReference>
<dbReference type="Gene3D" id="3.90.1150.10">
    <property type="entry name" value="Aspartate Aminotransferase, domain 1"/>
    <property type="match status" value="1"/>
</dbReference>
<comment type="caution">
    <text evidence="7">The sequence shown here is derived from an EMBL/GenBank/DDBJ whole genome shotgun (WGS) entry which is preliminary data.</text>
</comment>
<evidence type="ECO:0000256" key="2">
    <source>
        <dbReference type="ARBA" id="ARBA00022898"/>
    </source>
</evidence>
<name>A0A7X8SIV8_9BACT</name>
<evidence type="ECO:0000256" key="6">
    <source>
        <dbReference type="SAM" id="MobiDB-lite"/>
    </source>
</evidence>